<dbReference type="AlphaFoldDB" id="A0A9D9NPU2"/>
<keyword evidence="1" id="KW-0732">Signal</keyword>
<reference evidence="2" key="2">
    <citation type="journal article" date="2021" name="PeerJ">
        <title>Extensive microbial diversity within the chicken gut microbiome revealed by metagenomics and culture.</title>
        <authorList>
            <person name="Gilroy R."/>
            <person name="Ravi A."/>
            <person name="Getino M."/>
            <person name="Pursley I."/>
            <person name="Horton D.L."/>
            <person name="Alikhan N.F."/>
            <person name="Baker D."/>
            <person name="Gharbi K."/>
            <person name="Hall N."/>
            <person name="Watson M."/>
            <person name="Adriaenssens E.M."/>
            <person name="Foster-Nyarko E."/>
            <person name="Jarju S."/>
            <person name="Secka A."/>
            <person name="Antonio M."/>
            <person name="Oren A."/>
            <person name="Chaudhuri R.R."/>
            <person name="La Ragione R."/>
            <person name="Hildebrand F."/>
            <person name="Pallen M.J."/>
        </authorList>
    </citation>
    <scope>NUCLEOTIDE SEQUENCE</scope>
    <source>
        <strain evidence="2">B3-2255</strain>
    </source>
</reference>
<reference evidence="2" key="1">
    <citation type="submission" date="2020-10" db="EMBL/GenBank/DDBJ databases">
        <authorList>
            <person name="Gilroy R."/>
        </authorList>
    </citation>
    <scope>NUCLEOTIDE SEQUENCE</scope>
    <source>
        <strain evidence="2">B3-2255</strain>
    </source>
</reference>
<dbReference type="Proteomes" id="UP000823772">
    <property type="component" value="Unassembled WGS sequence"/>
</dbReference>
<evidence type="ECO:0000313" key="2">
    <source>
        <dbReference type="EMBL" id="MBO8480963.1"/>
    </source>
</evidence>
<feature type="chain" id="PRO_5039374828" evidence="1">
    <location>
        <begin position="21"/>
        <end position="142"/>
    </location>
</feature>
<evidence type="ECO:0000256" key="1">
    <source>
        <dbReference type="SAM" id="SignalP"/>
    </source>
</evidence>
<comment type="caution">
    <text evidence="2">The sequence shown here is derived from an EMBL/GenBank/DDBJ whole genome shotgun (WGS) entry which is preliminary data.</text>
</comment>
<name>A0A9D9NPU2_9BACT</name>
<dbReference type="InterPro" id="IPR035911">
    <property type="entry name" value="MurE/MurF_N"/>
</dbReference>
<accession>A0A9D9NPU2</accession>
<feature type="signal peptide" evidence="1">
    <location>
        <begin position="1"/>
        <end position="20"/>
    </location>
</feature>
<proteinExistence type="predicted"/>
<evidence type="ECO:0000313" key="3">
    <source>
        <dbReference type="Proteomes" id="UP000823772"/>
    </source>
</evidence>
<dbReference type="SUPFAM" id="SSF63418">
    <property type="entry name" value="MurE/MurF N-terminal domain"/>
    <property type="match status" value="1"/>
</dbReference>
<sequence length="142" mass="15658">MKKWWIIILSLSLSVLLSYAAGGAGSMHETDDAQETDNVPQISTDTRCEGILYDAFAGRHVGAREFLNDAMQNGGNALCTARQNNVQSAKQNTFKTQDFLSRPSFHSRTEVNRYRIAMNIGSGIVSGHLSDYVTATLMRINV</sequence>
<gene>
    <name evidence="2" type="ORF">IAC87_00220</name>
</gene>
<organism evidence="2 3">
    <name type="scientific">Candidatus Merdivivens faecigallinarum</name>
    <dbReference type="NCBI Taxonomy" id="2840871"/>
    <lineage>
        <taxon>Bacteria</taxon>
        <taxon>Pseudomonadati</taxon>
        <taxon>Bacteroidota</taxon>
        <taxon>Bacteroidia</taxon>
        <taxon>Bacteroidales</taxon>
        <taxon>Muribaculaceae</taxon>
        <taxon>Muribaculaceae incertae sedis</taxon>
        <taxon>Candidatus Merdivivens</taxon>
    </lineage>
</organism>
<dbReference type="EMBL" id="JADILY010000003">
    <property type="protein sequence ID" value="MBO8480963.1"/>
    <property type="molecule type" value="Genomic_DNA"/>
</dbReference>
<protein>
    <submittedName>
        <fullName evidence="2">Uncharacterized protein</fullName>
    </submittedName>
</protein>